<proteinExistence type="predicted"/>
<reference evidence="1" key="1">
    <citation type="submission" date="2009-10" db="EMBL/GenBank/DDBJ databases">
        <title>Diversity of trophic interactions inside an arsenic-rich microbial ecosystem.</title>
        <authorList>
            <person name="Bertin P.N."/>
            <person name="Heinrich-Salmeron A."/>
            <person name="Pelletier E."/>
            <person name="Goulhen-Chollet F."/>
            <person name="Arsene-Ploetze F."/>
            <person name="Gallien S."/>
            <person name="Calteau A."/>
            <person name="Vallenet D."/>
            <person name="Casiot C."/>
            <person name="Chane-Woon-Ming B."/>
            <person name="Giloteaux L."/>
            <person name="Barakat M."/>
            <person name="Bonnefoy V."/>
            <person name="Bruneel O."/>
            <person name="Chandler M."/>
            <person name="Cleiss J."/>
            <person name="Duran R."/>
            <person name="Elbaz-Poulichet F."/>
            <person name="Fonknechten N."/>
            <person name="Lauga B."/>
            <person name="Mornico D."/>
            <person name="Ortet P."/>
            <person name="Schaeffer C."/>
            <person name="Siguier P."/>
            <person name="Alexander Thil Smith A."/>
            <person name="Van Dorsselaer A."/>
            <person name="Weissenbach J."/>
            <person name="Medigue C."/>
            <person name="Le Paslier D."/>
        </authorList>
    </citation>
    <scope>NUCLEOTIDE SEQUENCE</scope>
</reference>
<gene>
    <name evidence="1" type="ORF">CARN5_1692</name>
</gene>
<sequence length="55" mass="6228">MKKPVPELRMCRRADGKRRTRTFPLGRFARGVPRLVTGKKADYAFLAAIARVAVQ</sequence>
<accession>E6QC96</accession>
<evidence type="ECO:0000313" key="1">
    <source>
        <dbReference type="EMBL" id="CBI04822.1"/>
    </source>
</evidence>
<dbReference type="EMBL" id="CABP01000085">
    <property type="protein sequence ID" value="CBI04822.1"/>
    <property type="molecule type" value="Genomic_DNA"/>
</dbReference>
<protein>
    <submittedName>
        <fullName evidence="1">Uncharacterized protein</fullName>
    </submittedName>
</protein>
<dbReference type="AlphaFoldDB" id="E6QC96"/>
<organism evidence="1">
    <name type="scientific">mine drainage metagenome</name>
    <dbReference type="NCBI Taxonomy" id="410659"/>
    <lineage>
        <taxon>unclassified sequences</taxon>
        <taxon>metagenomes</taxon>
        <taxon>ecological metagenomes</taxon>
    </lineage>
</organism>
<comment type="caution">
    <text evidence="1">The sequence shown here is derived from an EMBL/GenBank/DDBJ whole genome shotgun (WGS) entry which is preliminary data.</text>
</comment>
<name>E6QC96_9ZZZZ</name>